<sequence>MTATTEPTYRPAFQAFWCATDLGPHRPCGGTYEWYDSGTLPPLDPARFDGGFGWLGGTGPVMPELAKHLDAVAAELAGAGIALPADFIAFQSGAASHQALDAVSATACWTDVSSPIASPVEPGAFLVRFLRDQQDCVHWYLYLRPTGEAFVVASPLDLEDAPERDEPGVPVDWFGAIAWCAASFEEFAYRFWVENRLWCALHGYGGETMDDELAGYLAHYQRG</sequence>
<name>A0ABW1EXY1_9ACTN</name>
<evidence type="ECO:0008006" key="3">
    <source>
        <dbReference type="Google" id="ProtNLM"/>
    </source>
</evidence>
<evidence type="ECO:0000313" key="2">
    <source>
        <dbReference type="Proteomes" id="UP001596067"/>
    </source>
</evidence>
<proteinExistence type="predicted"/>
<accession>A0ABW1EXY1</accession>
<gene>
    <name evidence="1" type="ORF">ACFP0N_12325</name>
</gene>
<dbReference type="RefSeq" id="WP_313767295.1">
    <property type="nucleotide sequence ID" value="NZ_BAAAVH010000011.1"/>
</dbReference>
<evidence type="ECO:0000313" key="1">
    <source>
        <dbReference type="EMBL" id="MFC5885754.1"/>
    </source>
</evidence>
<protein>
    <recommendedName>
        <fullName evidence="3">Knr4/Smi1-like domain-containing protein</fullName>
    </recommendedName>
</protein>
<dbReference type="Proteomes" id="UP001596067">
    <property type="component" value="Unassembled WGS sequence"/>
</dbReference>
<keyword evidence="2" id="KW-1185">Reference proteome</keyword>
<reference evidence="2" key="1">
    <citation type="journal article" date="2019" name="Int. J. Syst. Evol. Microbiol.">
        <title>The Global Catalogue of Microorganisms (GCM) 10K type strain sequencing project: providing services to taxonomists for standard genome sequencing and annotation.</title>
        <authorList>
            <consortium name="The Broad Institute Genomics Platform"/>
            <consortium name="The Broad Institute Genome Sequencing Center for Infectious Disease"/>
            <person name="Wu L."/>
            <person name="Ma J."/>
        </authorList>
    </citation>
    <scope>NUCLEOTIDE SEQUENCE [LARGE SCALE GENOMIC DNA]</scope>
    <source>
        <strain evidence="2">CGMCC 4.1469</strain>
    </source>
</reference>
<dbReference type="EMBL" id="JBHSOD010000011">
    <property type="protein sequence ID" value="MFC5885754.1"/>
    <property type="molecule type" value="Genomic_DNA"/>
</dbReference>
<organism evidence="1 2">
    <name type="scientific">Kitasatospora aburaviensis</name>
    <dbReference type="NCBI Taxonomy" id="67265"/>
    <lineage>
        <taxon>Bacteria</taxon>
        <taxon>Bacillati</taxon>
        <taxon>Actinomycetota</taxon>
        <taxon>Actinomycetes</taxon>
        <taxon>Kitasatosporales</taxon>
        <taxon>Streptomycetaceae</taxon>
        <taxon>Kitasatospora</taxon>
    </lineage>
</organism>
<comment type="caution">
    <text evidence="1">The sequence shown here is derived from an EMBL/GenBank/DDBJ whole genome shotgun (WGS) entry which is preliminary data.</text>
</comment>